<gene>
    <name evidence="6" type="primary">ZTA1</name>
    <name evidence="6" type="ORF">MNAN1_003159</name>
</gene>
<dbReference type="InterPro" id="IPR047618">
    <property type="entry name" value="QOR-like"/>
</dbReference>
<dbReference type="GO" id="GO:0070402">
    <property type="term" value="F:NADPH binding"/>
    <property type="evidence" value="ECO:0007669"/>
    <property type="project" value="TreeGrafter"/>
</dbReference>
<dbReference type="PANTHER" id="PTHR48106">
    <property type="entry name" value="QUINONE OXIDOREDUCTASE PIG3-RELATED"/>
    <property type="match status" value="1"/>
</dbReference>
<evidence type="ECO:0000313" key="7">
    <source>
        <dbReference type="Proteomes" id="UP001213623"/>
    </source>
</evidence>
<accession>A0AAF0EMT8</accession>
<evidence type="ECO:0000256" key="4">
    <source>
        <dbReference type="ARBA" id="ARBA00070796"/>
    </source>
</evidence>
<dbReference type="InterPro" id="IPR013149">
    <property type="entry name" value="ADH-like_C"/>
</dbReference>
<dbReference type="GO" id="GO:0008270">
    <property type="term" value="F:zinc ion binding"/>
    <property type="evidence" value="ECO:0007669"/>
    <property type="project" value="InterPro"/>
</dbReference>
<dbReference type="CDD" id="cd05286">
    <property type="entry name" value="QOR2"/>
    <property type="match status" value="1"/>
</dbReference>
<evidence type="ECO:0000256" key="2">
    <source>
        <dbReference type="ARBA" id="ARBA00023002"/>
    </source>
</evidence>
<dbReference type="InterPro" id="IPR020843">
    <property type="entry name" value="ER"/>
</dbReference>
<dbReference type="InterPro" id="IPR036291">
    <property type="entry name" value="NAD(P)-bd_dom_sf"/>
</dbReference>
<dbReference type="Gene3D" id="3.90.180.10">
    <property type="entry name" value="Medium-chain alcohol dehydrogenases, catalytic domain"/>
    <property type="match status" value="1"/>
</dbReference>
<proteinExistence type="predicted"/>
<dbReference type="GO" id="GO:0003960">
    <property type="term" value="F:quinone reductase (NADPH) activity"/>
    <property type="evidence" value="ECO:0007669"/>
    <property type="project" value="InterPro"/>
</dbReference>
<keyword evidence="7" id="KW-1185">Reference proteome</keyword>
<dbReference type="InterPro" id="IPR013154">
    <property type="entry name" value="ADH-like_N"/>
</dbReference>
<reference evidence="6" key="1">
    <citation type="submission" date="2023-03" db="EMBL/GenBank/DDBJ databases">
        <title>Mating type loci evolution in Malassezia.</title>
        <authorList>
            <person name="Coelho M.A."/>
        </authorList>
    </citation>
    <scope>NUCLEOTIDE SEQUENCE</scope>
    <source>
        <strain evidence="6">CBS 9557</strain>
    </source>
</reference>
<dbReference type="AlphaFoldDB" id="A0AAF0EMT8"/>
<dbReference type="EMBL" id="CP119897">
    <property type="protein sequence ID" value="WFD28153.1"/>
    <property type="molecule type" value="Genomic_DNA"/>
</dbReference>
<evidence type="ECO:0000256" key="3">
    <source>
        <dbReference type="ARBA" id="ARBA00043088"/>
    </source>
</evidence>
<keyword evidence="2 6" id="KW-0560">Oxidoreductase</keyword>
<dbReference type="SUPFAM" id="SSF51735">
    <property type="entry name" value="NAD(P)-binding Rossmann-fold domains"/>
    <property type="match status" value="1"/>
</dbReference>
<dbReference type="Proteomes" id="UP001213623">
    <property type="component" value="Chromosome 6"/>
</dbReference>
<dbReference type="PROSITE" id="PS01162">
    <property type="entry name" value="QOR_ZETA_CRYSTAL"/>
    <property type="match status" value="1"/>
</dbReference>
<sequence length="294" mass="31869">MKAIRFHQPGDLDVLVCDTVPTPECGADDVIIKPEIAGVNFIDTYFRSGLYPATLPMTLGQECGGRVVQVGANVSDLAEGDRVVALSTGSFAERVRVERHRIVKLPVEVDTRTATAALIQGLTALTLTHAAYAVQPGDWVLVHAAAGGTGLMLVQIAKHLGARVIGTTSTKEKAEVALRHGAEHVFLYDEDVVARVLQVTDGAGVQVVYDSVGKSTLDQDFELIARLGTLVSFGQSSGVPDPVPLLRLSAKNIKLLRPSLYHYLTTQAEMEHYTGLLLDMLKHDTLHVNVWRDW</sequence>
<dbReference type="InterPro" id="IPR002364">
    <property type="entry name" value="Quin_OxRdtase/zeta-crystal_CS"/>
</dbReference>
<dbReference type="Gene3D" id="3.40.50.720">
    <property type="entry name" value="NAD(P)-binding Rossmann-like Domain"/>
    <property type="match status" value="1"/>
</dbReference>
<dbReference type="GO" id="GO:0005829">
    <property type="term" value="C:cytosol"/>
    <property type="evidence" value="ECO:0007669"/>
    <property type="project" value="TreeGrafter"/>
</dbReference>
<keyword evidence="1" id="KW-0521">NADP</keyword>
<dbReference type="GO" id="GO:0035925">
    <property type="term" value="F:mRNA 3'-UTR AU-rich region binding"/>
    <property type="evidence" value="ECO:0007669"/>
    <property type="project" value="TreeGrafter"/>
</dbReference>
<dbReference type="Pfam" id="PF00107">
    <property type="entry name" value="ADH_zinc_N"/>
    <property type="match status" value="1"/>
</dbReference>
<dbReference type="SUPFAM" id="SSF50129">
    <property type="entry name" value="GroES-like"/>
    <property type="match status" value="1"/>
</dbReference>
<evidence type="ECO:0000256" key="1">
    <source>
        <dbReference type="ARBA" id="ARBA00022857"/>
    </source>
</evidence>
<dbReference type="InterPro" id="IPR011032">
    <property type="entry name" value="GroES-like_sf"/>
</dbReference>
<protein>
    <recommendedName>
        <fullName evidence="4">Probable quinone oxidoreductase</fullName>
    </recommendedName>
    <alternativeName>
        <fullName evidence="3">NADPH:quinone reductase</fullName>
    </alternativeName>
</protein>
<dbReference type="PANTHER" id="PTHR48106:SF13">
    <property type="entry name" value="QUINONE OXIDOREDUCTASE-RELATED"/>
    <property type="match status" value="1"/>
</dbReference>
<feature type="domain" description="Enoyl reductase (ER)" evidence="5">
    <location>
        <begin position="10"/>
        <end position="264"/>
    </location>
</feature>
<name>A0AAF0EMT8_9BASI</name>
<dbReference type="Pfam" id="PF08240">
    <property type="entry name" value="ADH_N"/>
    <property type="match status" value="1"/>
</dbReference>
<dbReference type="SMART" id="SM00829">
    <property type="entry name" value="PKS_ER"/>
    <property type="match status" value="1"/>
</dbReference>
<evidence type="ECO:0000259" key="5">
    <source>
        <dbReference type="SMART" id="SM00829"/>
    </source>
</evidence>
<organism evidence="6 7">
    <name type="scientific">Malassezia nana</name>
    <dbReference type="NCBI Taxonomy" id="180528"/>
    <lineage>
        <taxon>Eukaryota</taxon>
        <taxon>Fungi</taxon>
        <taxon>Dikarya</taxon>
        <taxon>Basidiomycota</taxon>
        <taxon>Ustilaginomycotina</taxon>
        <taxon>Malasseziomycetes</taxon>
        <taxon>Malasseziales</taxon>
        <taxon>Malasseziaceae</taxon>
        <taxon>Malassezia</taxon>
    </lineage>
</organism>
<evidence type="ECO:0000313" key="6">
    <source>
        <dbReference type="EMBL" id="WFD28153.1"/>
    </source>
</evidence>
<dbReference type="FunFam" id="3.40.50.720:FF:000053">
    <property type="entry name" value="Quinone oxidoreductase 1"/>
    <property type="match status" value="1"/>
</dbReference>